<dbReference type="PANTHER" id="PTHR19836">
    <property type="entry name" value="30S RIBOSOMAL PROTEIN S14"/>
    <property type="match status" value="1"/>
</dbReference>
<accession>A0A9J6BVZ8</accession>
<evidence type="ECO:0000256" key="4">
    <source>
        <dbReference type="ARBA" id="ARBA00083755"/>
    </source>
</evidence>
<proteinExistence type="inferred from homology"/>
<dbReference type="FunFam" id="1.10.287.1480:FF:000001">
    <property type="entry name" value="30S ribosomal protein S14"/>
    <property type="match status" value="1"/>
</dbReference>
<gene>
    <name evidence="5" type="ORF">PVAND_004090</name>
</gene>
<dbReference type="OrthoDB" id="413436at2759"/>
<dbReference type="AlphaFoldDB" id="A0A9J6BVZ8"/>
<dbReference type="GO" id="GO:0005763">
    <property type="term" value="C:mitochondrial small ribosomal subunit"/>
    <property type="evidence" value="ECO:0007669"/>
    <property type="project" value="TreeGrafter"/>
</dbReference>
<evidence type="ECO:0000256" key="1">
    <source>
        <dbReference type="ARBA" id="ARBA00009083"/>
    </source>
</evidence>
<evidence type="ECO:0000256" key="3">
    <source>
        <dbReference type="ARBA" id="ARBA00023274"/>
    </source>
</evidence>
<protein>
    <recommendedName>
        <fullName evidence="4">28S ribosomal protein S14, mitochondrial</fullName>
    </recommendedName>
</protein>
<name>A0A9J6BVZ8_POLVA</name>
<keyword evidence="3" id="KW-0687">Ribonucleoprotein</keyword>
<keyword evidence="2" id="KW-0689">Ribosomal protein</keyword>
<dbReference type="EMBL" id="JADBJN010000003">
    <property type="protein sequence ID" value="KAG5674105.1"/>
    <property type="molecule type" value="Genomic_DNA"/>
</dbReference>
<sequence>MSFISSLSSTANSLIRSSASKLFGFTQKRSGAGWTDWRMIKDNKRRLLVKEHAVDRLRLNTLRKNNILPVELREIASQELHNNFPRDACLNRVVYRCMLTSRPRGTVIKFRTSRIMFRHLADYNKLSGIQRAMW</sequence>
<dbReference type="SUPFAM" id="SSF57716">
    <property type="entry name" value="Glucocorticoid receptor-like (DNA-binding domain)"/>
    <property type="match status" value="1"/>
</dbReference>
<evidence type="ECO:0000313" key="6">
    <source>
        <dbReference type="Proteomes" id="UP001107558"/>
    </source>
</evidence>
<reference evidence="5" key="1">
    <citation type="submission" date="2021-03" db="EMBL/GenBank/DDBJ databases">
        <title>Chromosome level genome of the anhydrobiotic midge Polypedilum vanderplanki.</title>
        <authorList>
            <person name="Yoshida Y."/>
            <person name="Kikawada T."/>
            <person name="Gusev O."/>
        </authorList>
    </citation>
    <scope>NUCLEOTIDE SEQUENCE</scope>
    <source>
        <strain evidence="5">NIAS01</strain>
        <tissue evidence="5">Whole body or cell culture</tissue>
    </source>
</reference>
<evidence type="ECO:0000256" key="2">
    <source>
        <dbReference type="ARBA" id="ARBA00022980"/>
    </source>
</evidence>
<comment type="similarity">
    <text evidence="1">Belongs to the universal ribosomal protein uS14 family.</text>
</comment>
<dbReference type="Pfam" id="PF00253">
    <property type="entry name" value="Ribosomal_S14"/>
    <property type="match status" value="1"/>
</dbReference>
<keyword evidence="6" id="KW-1185">Reference proteome</keyword>
<organism evidence="5 6">
    <name type="scientific">Polypedilum vanderplanki</name>
    <name type="common">Sleeping chironomid midge</name>
    <dbReference type="NCBI Taxonomy" id="319348"/>
    <lineage>
        <taxon>Eukaryota</taxon>
        <taxon>Metazoa</taxon>
        <taxon>Ecdysozoa</taxon>
        <taxon>Arthropoda</taxon>
        <taxon>Hexapoda</taxon>
        <taxon>Insecta</taxon>
        <taxon>Pterygota</taxon>
        <taxon>Neoptera</taxon>
        <taxon>Endopterygota</taxon>
        <taxon>Diptera</taxon>
        <taxon>Nematocera</taxon>
        <taxon>Chironomoidea</taxon>
        <taxon>Chironomidae</taxon>
        <taxon>Chironominae</taxon>
        <taxon>Polypedilum</taxon>
        <taxon>Polypedilum</taxon>
    </lineage>
</organism>
<dbReference type="GO" id="GO:0003735">
    <property type="term" value="F:structural constituent of ribosome"/>
    <property type="evidence" value="ECO:0007669"/>
    <property type="project" value="InterPro"/>
</dbReference>
<dbReference type="Gene3D" id="1.10.287.1480">
    <property type="match status" value="1"/>
</dbReference>
<comment type="caution">
    <text evidence="5">The sequence shown here is derived from an EMBL/GenBank/DDBJ whole genome shotgun (WGS) entry which is preliminary data.</text>
</comment>
<dbReference type="GO" id="GO:0006412">
    <property type="term" value="P:translation"/>
    <property type="evidence" value="ECO:0007669"/>
    <property type="project" value="InterPro"/>
</dbReference>
<evidence type="ECO:0000313" key="5">
    <source>
        <dbReference type="EMBL" id="KAG5674105.1"/>
    </source>
</evidence>
<dbReference type="InterPro" id="IPR001209">
    <property type="entry name" value="Ribosomal_uS14"/>
</dbReference>
<dbReference type="Proteomes" id="UP001107558">
    <property type="component" value="Chromosome 3"/>
</dbReference>
<dbReference type="PANTHER" id="PTHR19836:SF19">
    <property type="entry name" value="SMALL RIBOSOMAL SUBUNIT PROTEIN US14M"/>
    <property type="match status" value="1"/>
</dbReference>